<feature type="compositionally biased region" description="Polar residues" evidence="1">
    <location>
        <begin position="270"/>
        <end position="296"/>
    </location>
</feature>
<dbReference type="AlphaFoldDB" id="A0ABD3WB09"/>
<gene>
    <name evidence="2" type="ORF">ACJMK2_039120</name>
</gene>
<name>A0ABD3WB09_SINWO</name>
<proteinExistence type="predicted"/>
<evidence type="ECO:0000313" key="2">
    <source>
        <dbReference type="EMBL" id="KAL3871101.1"/>
    </source>
</evidence>
<dbReference type="EMBL" id="JBJQND010000007">
    <property type="protein sequence ID" value="KAL3871101.1"/>
    <property type="molecule type" value="Genomic_DNA"/>
</dbReference>
<keyword evidence="3" id="KW-1185">Reference proteome</keyword>
<dbReference type="Proteomes" id="UP001634394">
    <property type="component" value="Unassembled WGS sequence"/>
</dbReference>
<sequence length="475" mass="54193">MLHLKPSEIFYTQDSINNIFTGHHMHRGKYIGTTLDELADGRTTVDNINIISVKDINGKWFTSDNRRLWVFRNFEFLGGCTYIPVSITTYIDPRKFTSPNGGTSVIVRRNPGGIWYSRLLTNPAKYKNCLLGLLHDPYRSKSKSPSYPMAANNEGCVSARNDIDTPRTFGFQSRSNFSYHEQSNLIRTETAPNHTVSRSSILAPYTRPVNEKPLSVTAQNEVTLQVESLEPVGRKFELNSTVSRSHSANISERISLKHVAGRVEEFVPYTTQKSSERPTSSYESRTGSNISIAQYQERNRDADQTRPSNTDGCSLPETGTASTVGRIHNAGTKLKPASRQVFTQLMNVKQMKANTNIPVTIIMDPSKIRYTKEAIEYPHGSKMWPTVQRRLLDLLGDKNHKPLEAYKAYDLYWIKEENDILWSLKNHPQLRNTRHNLKVLVIEDNDAFLDFMRKEKPWLQISDILQLGQNIELIK</sequence>
<evidence type="ECO:0000313" key="3">
    <source>
        <dbReference type="Proteomes" id="UP001634394"/>
    </source>
</evidence>
<evidence type="ECO:0000256" key="1">
    <source>
        <dbReference type="SAM" id="MobiDB-lite"/>
    </source>
</evidence>
<organism evidence="2 3">
    <name type="scientific">Sinanodonta woodiana</name>
    <name type="common">Chinese pond mussel</name>
    <name type="synonym">Anodonta woodiana</name>
    <dbReference type="NCBI Taxonomy" id="1069815"/>
    <lineage>
        <taxon>Eukaryota</taxon>
        <taxon>Metazoa</taxon>
        <taxon>Spiralia</taxon>
        <taxon>Lophotrochozoa</taxon>
        <taxon>Mollusca</taxon>
        <taxon>Bivalvia</taxon>
        <taxon>Autobranchia</taxon>
        <taxon>Heteroconchia</taxon>
        <taxon>Palaeoheterodonta</taxon>
        <taxon>Unionida</taxon>
        <taxon>Unionoidea</taxon>
        <taxon>Unionidae</taxon>
        <taxon>Unioninae</taxon>
        <taxon>Sinanodonta</taxon>
    </lineage>
</organism>
<comment type="caution">
    <text evidence="2">The sequence shown here is derived from an EMBL/GenBank/DDBJ whole genome shotgun (WGS) entry which is preliminary data.</text>
</comment>
<feature type="region of interest" description="Disordered" evidence="1">
    <location>
        <begin position="270"/>
        <end position="329"/>
    </location>
</feature>
<dbReference type="PANTHER" id="PTHR35378:SF1">
    <property type="entry name" value="C2H2-TYPE DOMAIN-CONTAINING PROTEIN"/>
    <property type="match status" value="1"/>
</dbReference>
<accession>A0ABD3WB09</accession>
<reference evidence="2 3" key="1">
    <citation type="submission" date="2024-11" db="EMBL/GenBank/DDBJ databases">
        <title>Chromosome-level genome assembly of the freshwater bivalve Anodonta woodiana.</title>
        <authorList>
            <person name="Chen X."/>
        </authorList>
    </citation>
    <scope>NUCLEOTIDE SEQUENCE [LARGE SCALE GENOMIC DNA]</scope>
    <source>
        <strain evidence="2">MN2024</strain>
        <tissue evidence="2">Gills</tissue>
    </source>
</reference>
<protein>
    <submittedName>
        <fullName evidence="2">Uncharacterized protein</fullName>
    </submittedName>
</protein>
<feature type="compositionally biased region" description="Polar residues" evidence="1">
    <location>
        <begin position="305"/>
        <end position="323"/>
    </location>
</feature>
<dbReference type="PANTHER" id="PTHR35378">
    <property type="entry name" value="UNNAMED PRODUCT"/>
    <property type="match status" value="1"/>
</dbReference>